<evidence type="ECO:0000313" key="2">
    <source>
        <dbReference type="EMBL" id="MEX0404941.1"/>
    </source>
</evidence>
<comment type="caution">
    <text evidence="2">The sequence shown here is derived from an EMBL/GenBank/DDBJ whole genome shotgun (WGS) entry which is preliminary data.</text>
</comment>
<dbReference type="GO" id="GO:0032259">
    <property type="term" value="P:methylation"/>
    <property type="evidence" value="ECO:0007669"/>
    <property type="project" value="UniProtKB-KW"/>
</dbReference>
<dbReference type="RefSeq" id="WP_367952801.1">
    <property type="nucleotide sequence ID" value="NZ_JBDPGJ010000001.1"/>
</dbReference>
<evidence type="ECO:0000313" key="3">
    <source>
        <dbReference type="Proteomes" id="UP001556692"/>
    </source>
</evidence>
<dbReference type="Gene3D" id="3.40.50.150">
    <property type="entry name" value="Vaccinia Virus protein VP39"/>
    <property type="match status" value="1"/>
</dbReference>
<organism evidence="2 3">
    <name type="scientific">Aquibium pacificus</name>
    <dbReference type="NCBI Taxonomy" id="3153579"/>
    <lineage>
        <taxon>Bacteria</taxon>
        <taxon>Pseudomonadati</taxon>
        <taxon>Pseudomonadota</taxon>
        <taxon>Alphaproteobacteria</taxon>
        <taxon>Hyphomicrobiales</taxon>
        <taxon>Phyllobacteriaceae</taxon>
        <taxon>Aquibium</taxon>
    </lineage>
</organism>
<name>A0ABV3SGC1_9HYPH</name>
<dbReference type="EMBL" id="JBDPGJ010000001">
    <property type="protein sequence ID" value="MEX0404941.1"/>
    <property type="molecule type" value="Genomic_DNA"/>
</dbReference>
<dbReference type="SUPFAM" id="SSF53335">
    <property type="entry name" value="S-adenosyl-L-methionine-dependent methyltransferases"/>
    <property type="match status" value="1"/>
</dbReference>
<feature type="domain" description="Methyltransferase type 11" evidence="1">
    <location>
        <begin position="66"/>
        <end position="157"/>
    </location>
</feature>
<dbReference type="Pfam" id="PF08241">
    <property type="entry name" value="Methyltransf_11"/>
    <property type="match status" value="1"/>
</dbReference>
<protein>
    <submittedName>
        <fullName evidence="2">Class I SAM-dependent methyltransferase</fullName>
    </submittedName>
</protein>
<keyword evidence="3" id="KW-1185">Reference proteome</keyword>
<accession>A0ABV3SGC1</accession>
<dbReference type="Proteomes" id="UP001556692">
    <property type="component" value="Unassembled WGS sequence"/>
</dbReference>
<dbReference type="CDD" id="cd02440">
    <property type="entry name" value="AdoMet_MTases"/>
    <property type="match status" value="1"/>
</dbReference>
<keyword evidence="2" id="KW-0489">Methyltransferase</keyword>
<dbReference type="GO" id="GO:0008168">
    <property type="term" value="F:methyltransferase activity"/>
    <property type="evidence" value="ECO:0007669"/>
    <property type="project" value="UniProtKB-KW"/>
</dbReference>
<reference evidence="2 3" key="1">
    <citation type="submission" date="2024-05" db="EMBL/GenBank/DDBJ databases">
        <authorList>
            <person name="Jiang F."/>
        </authorList>
    </citation>
    <scope>NUCLEOTIDE SEQUENCE [LARGE SCALE GENOMIC DNA]</scope>
    <source>
        <strain evidence="2 3">LZ166</strain>
    </source>
</reference>
<evidence type="ECO:0000259" key="1">
    <source>
        <dbReference type="Pfam" id="PF08241"/>
    </source>
</evidence>
<dbReference type="InterPro" id="IPR013216">
    <property type="entry name" value="Methyltransf_11"/>
</dbReference>
<proteinExistence type="predicted"/>
<gene>
    <name evidence="2" type="ORF">ABGN05_04605</name>
</gene>
<keyword evidence="2" id="KW-0808">Transferase</keyword>
<sequence>MMRTNERYEPPAYAVDAIQSAATELSPSISKVAAWYDHYVKKQSTRIAHDLHWVETVVKPQGLIVDAGAAPYLLTLALKQKGYDVEGLDVEPDRFAEPIKQTGLTVRRCDIDNDAFPYADETVDVVLLNEVFEHLRINPVGTMREIFRVLRPGGRLMLSTPNGLSLNRLAILLTKGTPGPNIYKEYSKLTEIGHMGHVREYAPREVEDLIEKIGFKTSHRIRRGSYYHLRPGLTGRIADGICMALPPLRQHFALIAVK</sequence>
<dbReference type="InterPro" id="IPR029063">
    <property type="entry name" value="SAM-dependent_MTases_sf"/>
</dbReference>